<dbReference type="GO" id="GO:0004674">
    <property type="term" value="F:protein serine/threonine kinase activity"/>
    <property type="evidence" value="ECO:0007669"/>
    <property type="project" value="TreeGrafter"/>
</dbReference>
<feature type="chain" id="PRO_5020449795" evidence="2">
    <location>
        <begin position="26"/>
        <end position="403"/>
    </location>
</feature>
<dbReference type="AlphaFoldDB" id="A0A4P9XLB6"/>
<gene>
    <name evidence="4" type="ORF">THASP1DRAFT_31590</name>
</gene>
<dbReference type="GO" id="GO:0044773">
    <property type="term" value="P:mitotic DNA damage checkpoint signaling"/>
    <property type="evidence" value="ECO:0007669"/>
    <property type="project" value="TreeGrafter"/>
</dbReference>
<dbReference type="GO" id="GO:0005524">
    <property type="term" value="F:ATP binding"/>
    <property type="evidence" value="ECO:0007669"/>
    <property type="project" value="InterPro"/>
</dbReference>
<accession>A0A4P9XLB6</accession>
<dbReference type="OrthoDB" id="4062651at2759"/>
<feature type="signal peptide" evidence="2">
    <location>
        <begin position="1"/>
        <end position="25"/>
    </location>
</feature>
<feature type="domain" description="Protein kinase" evidence="3">
    <location>
        <begin position="52"/>
        <end position="357"/>
    </location>
</feature>
<feature type="region of interest" description="Disordered" evidence="1">
    <location>
        <begin position="384"/>
        <end position="403"/>
    </location>
</feature>
<dbReference type="InterPro" id="IPR000719">
    <property type="entry name" value="Prot_kinase_dom"/>
</dbReference>
<protein>
    <submittedName>
        <fullName evidence="4">Kinase-like domain-containing protein</fullName>
    </submittedName>
</protein>
<proteinExistence type="predicted"/>
<feature type="compositionally biased region" description="Basic and acidic residues" evidence="1">
    <location>
        <begin position="387"/>
        <end position="403"/>
    </location>
</feature>
<dbReference type="PANTHER" id="PTHR44167">
    <property type="entry name" value="OVARIAN-SPECIFIC SERINE/THREONINE-PROTEIN KINASE LOK-RELATED"/>
    <property type="match status" value="1"/>
</dbReference>
<dbReference type="PANTHER" id="PTHR44167:SF25">
    <property type="entry name" value="PROTEIN KINASE DOMAIN CONTAINING PROTEIN"/>
    <property type="match status" value="1"/>
</dbReference>
<keyword evidence="2" id="KW-0732">Signal</keyword>
<organism evidence="4 5">
    <name type="scientific">Thamnocephalis sphaerospora</name>
    <dbReference type="NCBI Taxonomy" id="78915"/>
    <lineage>
        <taxon>Eukaryota</taxon>
        <taxon>Fungi</taxon>
        <taxon>Fungi incertae sedis</taxon>
        <taxon>Zoopagomycota</taxon>
        <taxon>Zoopagomycotina</taxon>
        <taxon>Zoopagomycetes</taxon>
        <taxon>Zoopagales</taxon>
        <taxon>Sigmoideomycetaceae</taxon>
        <taxon>Thamnocephalis</taxon>
    </lineage>
</organism>
<keyword evidence="4" id="KW-0418">Kinase</keyword>
<keyword evidence="4" id="KW-0808">Transferase</keyword>
<dbReference type="GO" id="GO:0005634">
    <property type="term" value="C:nucleus"/>
    <property type="evidence" value="ECO:0007669"/>
    <property type="project" value="TreeGrafter"/>
</dbReference>
<evidence type="ECO:0000259" key="3">
    <source>
        <dbReference type="PROSITE" id="PS50011"/>
    </source>
</evidence>
<dbReference type="STRING" id="78915.A0A4P9XLB6"/>
<dbReference type="SMART" id="SM00220">
    <property type="entry name" value="S_TKc"/>
    <property type="match status" value="1"/>
</dbReference>
<dbReference type="Proteomes" id="UP000271241">
    <property type="component" value="Unassembled WGS sequence"/>
</dbReference>
<dbReference type="GO" id="GO:0005737">
    <property type="term" value="C:cytoplasm"/>
    <property type="evidence" value="ECO:0007669"/>
    <property type="project" value="TreeGrafter"/>
</dbReference>
<dbReference type="InterPro" id="IPR011009">
    <property type="entry name" value="Kinase-like_dom_sf"/>
</dbReference>
<dbReference type="EMBL" id="KZ992853">
    <property type="protein sequence ID" value="RKP06592.1"/>
    <property type="molecule type" value="Genomic_DNA"/>
</dbReference>
<evidence type="ECO:0000256" key="1">
    <source>
        <dbReference type="SAM" id="MobiDB-lite"/>
    </source>
</evidence>
<keyword evidence="5" id="KW-1185">Reference proteome</keyword>
<dbReference type="Gene3D" id="1.10.510.10">
    <property type="entry name" value="Transferase(Phosphotransferase) domain 1"/>
    <property type="match status" value="1"/>
</dbReference>
<dbReference type="Pfam" id="PF00069">
    <property type="entry name" value="Pkinase"/>
    <property type="match status" value="1"/>
</dbReference>
<dbReference type="PROSITE" id="PS50011">
    <property type="entry name" value="PROTEIN_KINASE_DOM"/>
    <property type="match status" value="1"/>
</dbReference>
<name>A0A4P9XLB6_9FUNG</name>
<evidence type="ECO:0000256" key="2">
    <source>
        <dbReference type="SAM" id="SignalP"/>
    </source>
</evidence>
<sequence length="403" mass="44532">MRALSAHTLFAIAAAVLLSSDLSCAGPTQSGASSSSSASLQASAQSDLPPSYDLLRASPAQSISSVASESSWPNQPGLHIERWHPEGENGVRTAFVNYNGESGLLKCTPHENQHKNEVAVLTALKQAIGGNSVLQVPDIIDTFQTNDNYHCLVLETINGYSMRERVFITPEHVRDVATFGLAHLISRALADLHEFGFTHGNITPDTVYLQLSKDDDSLQVVLTGFEGSQVISELPQPSIVKPRGYSPPEDYIESEIDQLSRDSWMFGATLYFMASGKAPYGFAYSKNHKAMLPVPTKELKETMKRVLDTGKNSCPPIKTKNERLVKQIECLMKPQPHDRDGACITQLKGRPGLHPIQISRKQVMQIYWGLLKERLPIIGKPSWQVEPPREERAEDTSTRYKNP</sequence>
<dbReference type="SUPFAM" id="SSF56112">
    <property type="entry name" value="Protein kinase-like (PK-like)"/>
    <property type="match status" value="1"/>
</dbReference>
<evidence type="ECO:0000313" key="5">
    <source>
        <dbReference type="Proteomes" id="UP000271241"/>
    </source>
</evidence>
<evidence type="ECO:0000313" key="4">
    <source>
        <dbReference type="EMBL" id="RKP06592.1"/>
    </source>
</evidence>
<reference evidence="5" key="1">
    <citation type="journal article" date="2018" name="Nat. Microbiol.">
        <title>Leveraging single-cell genomics to expand the fungal tree of life.</title>
        <authorList>
            <person name="Ahrendt S.R."/>
            <person name="Quandt C.A."/>
            <person name="Ciobanu D."/>
            <person name="Clum A."/>
            <person name="Salamov A."/>
            <person name="Andreopoulos B."/>
            <person name="Cheng J.F."/>
            <person name="Woyke T."/>
            <person name="Pelin A."/>
            <person name="Henrissat B."/>
            <person name="Reynolds N.K."/>
            <person name="Benny G.L."/>
            <person name="Smith M.E."/>
            <person name="James T.Y."/>
            <person name="Grigoriev I.V."/>
        </authorList>
    </citation>
    <scope>NUCLEOTIDE SEQUENCE [LARGE SCALE GENOMIC DNA]</scope>
    <source>
        <strain evidence="5">RSA 1356</strain>
    </source>
</reference>